<evidence type="ECO:0000256" key="2">
    <source>
        <dbReference type="ARBA" id="ARBA00022679"/>
    </source>
</evidence>
<dbReference type="SUPFAM" id="SSF53756">
    <property type="entry name" value="UDP-Glycosyltransferase/glycogen phosphorylase"/>
    <property type="match status" value="1"/>
</dbReference>
<evidence type="ECO:0000256" key="4">
    <source>
        <dbReference type="RuleBase" id="RU362057"/>
    </source>
</evidence>
<dbReference type="Pfam" id="PF00201">
    <property type="entry name" value="UDPGT"/>
    <property type="match status" value="1"/>
</dbReference>
<keyword evidence="6" id="KW-1185">Reference proteome</keyword>
<dbReference type="PANTHER" id="PTHR11926:SF1560">
    <property type="entry name" value="UDP-GLYCOSYLTRANSFERASE 74E1-RELATED"/>
    <property type="match status" value="1"/>
</dbReference>
<keyword evidence="3" id="KW-0328">Glycosyltransferase</keyword>
<dbReference type="EC" id="2.4.1.-" evidence="4"/>
<dbReference type="FunFam" id="3.40.50.2000:FF:000060">
    <property type="entry name" value="Glycosyltransferase"/>
    <property type="match status" value="1"/>
</dbReference>
<dbReference type="GO" id="GO:0080043">
    <property type="term" value="F:quercetin 3-O-glucosyltransferase activity"/>
    <property type="evidence" value="ECO:0007669"/>
    <property type="project" value="TreeGrafter"/>
</dbReference>
<dbReference type="InterPro" id="IPR002213">
    <property type="entry name" value="UDP_glucos_trans"/>
</dbReference>
<dbReference type="PANTHER" id="PTHR11926">
    <property type="entry name" value="GLUCOSYL/GLUCURONOSYL TRANSFERASES"/>
    <property type="match status" value="1"/>
</dbReference>
<comment type="caution">
    <text evidence="5">The sequence shown here is derived from an EMBL/GenBank/DDBJ whole genome shotgun (WGS) entry which is preliminary data.</text>
</comment>
<dbReference type="CDD" id="cd03784">
    <property type="entry name" value="GT1_Gtf-like"/>
    <property type="match status" value="1"/>
</dbReference>
<dbReference type="OrthoDB" id="5835829at2759"/>
<dbReference type="EMBL" id="JAAARO010000004">
    <property type="protein sequence ID" value="KAF5748557.1"/>
    <property type="molecule type" value="Genomic_DNA"/>
</dbReference>
<evidence type="ECO:0000313" key="5">
    <source>
        <dbReference type="EMBL" id="KAF5748557.1"/>
    </source>
</evidence>
<dbReference type="GO" id="GO:0080044">
    <property type="term" value="F:quercetin 7-O-glucosyltransferase activity"/>
    <property type="evidence" value="ECO:0007669"/>
    <property type="project" value="TreeGrafter"/>
</dbReference>
<dbReference type="AlphaFoldDB" id="A0A7J7DQG5"/>
<dbReference type="Proteomes" id="UP000593562">
    <property type="component" value="Unassembled WGS sequence"/>
</dbReference>
<evidence type="ECO:0000313" key="6">
    <source>
        <dbReference type="Proteomes" id="UP000593562"/>
    </source>
</evidence>
<gene>
    <name evidence="5" type="ORF">HS088_TW04G00513</name>
</gene>
<dbReference type="InterPro" id="IPR035595">
    <property type="entry name" value="UDP_glycos_trans_CS"/>
</dbReference>
<protein>
    <recommendedName>
        <fullName evidence="4">Glycosyltransferase</fullName>
        <ecNumber evidence="4">2.4.1.-</ecNumber>
    </recommendedName>
</protein>
<proteinExistence type="inferred from homology"/>
<keyword evidence="2 3" id="KW-0808">Transferase</keyword>
<comment type="similarity">
    <text evidence="1 3">Belongs to the UDP-glycosyltransferase family.</text>
</comment>
<evidence type="ECO:0000256" key="3">
    <source>
        <dbReference type="RuleBase" id="RU003718"/>
    </source>
</evidence>
<accession>A0A7J7DQG5</accession>
<dbReference type="Gene3D" id="3.40.50.2000">
    <property type="entry name" value="Glycogen Phosphorylase B"/>
    <property type="match status" value="2"/>
</dbReference>
<reference evidence="5 6" key="1">
    <citation type="journal article" date="2020" name="Nat. Commun.">
        <title>Genome of Tripterygium wilfordii and identification of cytochrome P450 involved in triptolide biosynthesis.</title>
        <authorList>
            <person name="Tu L."/>
            <person name="Su P."/>
            <person name="Zhang Z."/>
            <person name="Gao L."/>
            <person name="Wang J."/>
            <person name="Hu T."/>
            <person name="Zhou J."/>
            <person name="Zhang Y."/>
            <person name="Zhao Y."/>
            <person name="Liu Y."/>
            <person name="Song Y."/>
            <person name="Tong Y."/>
            <person name="Lu Y."/>
            <person name="Yang J."/>
            <person name="Xu C."/>
            <person name="Jia M."/>
            <person name="Peters R.J."/>
            <person name="Huang L."/>
            <person name="Gao W."/>
        </authorList>
    </citation>
    <scope>NUCLEOTIDE SEQUENCE [LARGE SCALE GENOMIC DNA]</scope>
    <source>
        <strain evidence="6">cv. XIE 37</strain>
        <tissue evidence="5">Leaf</tissue>
    </source>
</reference>
<sequence>MDSDNISENSIVPVMTESSEERHVAVLAFPFASHPRTLLNLVYKAARAAPNLQFSFFSTEKSNNKLFSSASKANLPLNIKACNVADGIPEDDHPFSGNLQEELELFVKATPDNFRSAIEATVAETGTPICCLLTDAFLTFAGEMAEDLHIPWVTLWVASPHCLSAHIYTDLICQFYNNSCRFGGVDSATDDNGNGVSKPEDQTLDLPGLSVLRKADLREQLVLGSDSPPLFYRMLHKLINLIPGVSAILLISYEEITDPLITTDLKSKFPRLLYLGFLSLSLPPPPLPPSDSDSTGCLPWLDSQNAMSVAYISFGTAAKLPGNEVVALAEALEESGIPFLWSLGDETNSLLPEGFVEKTGMQGKVVPWAPQTQVLSHPSTFVYITHCGYQSMFESVAGGVPLICRPFWGEQFMNATMAQDVWGIGLRVEGDVLTKSGLLECFEIILEHERGREMREKIKSLKEVAVEAAAPNGAAAKDFETFVELIYGH</sequence>
<name>A0A7J7DQG5_TRIWF</name>
<dbReference type="PROSITE" id="PS00375">
    <property type="entry name" value="UDPGT"/>
    <property type="match status" value="1"/>
</dbReference>
<organism evidence="5 6">
    <name type="scientific">Tripterygium wilfordii</name>
    <name type="common">Thunder God vine</name>
    <dbReference type="NCBI Taxonomy" id="458696"/>
    <lineage>
        <taxon>Eukaryota</taxon>
        <taxon>Viridiplantae</taxon>
        <taxon>Streptophyta</taxon>
        <taxon>Embryophyta</taxon>
        <taxon>Tracheophyta</taxon>
        <taxon>Spermatophyta</taxon>
        <taxon>Magnoliopsida</taxon>
        <taxon>eudicotyledons</taxon>
        <taxon>Gunneridae</taxon>
        <taxon>Pentapetalae</taxon>
        <taxon>rosids</taxon>
        <taxon>fabids</taxon>
        <taxon>Celastrales</taxon>
        <taxon>Celastraceae</taxon>
        <taxon>Tripterygium</taxon>
    </lineage>
</organism>
<dbReference type="InParanoid" id="A0A7J7DQG5"/>
<evidence type="ECO:0000256" key="1">
    <source>
        <dbReference type="ARBA" id="ARBA00009995"/>
    </source>
</evidence>